<comment type="caution">
    <text evidence="1">The sequence shown here is derived from an EMBL/GenBank/DDBJ whole genome shotgun (WGS) entry which is preliminary data.</text>
</comment>
<accession>A0AAV6NT57</accession>
<name>A0AAV6NT57_9ROSI</name>
<evidence type="ECO:0000313" key="1">
    <source>
        <dbReference type="EMBL" id="KAG6602488.1"/>
    </source>
</evidence>
<sequence length="70" mass="7930">MCLDLRLLHLDAPSSFLQARLLTLSCDRRRVAAFLTATPDFYLPPFAADHFKPVPTLLIAFQQRLKLFGA</sequence>
<dbReference type="AlphaFoldDB" id="A0AAV6NT57"/>
<organism evidence="1 2">
    <name type="scientific">Cucurbita argyrosperma subsp. sororia</name>
    <dbReference type="NCBI Taxonomy" id="37648"/>
    <lineage>
        <taxon>Eukaryota</taxon>
        <taxon>Viridiplantae</taxon>
        <taxon>Streptophyta</taxon>
        <taxon>Embryophyta</taxon>
        <taxon>Tracheophyta</taxon>
        <taxon>Spermatophyta</taxon>
        <taxon>Magnoliopsida</taxon>
        <taxon>eudicotyledons</taxon>
        <taxon>Gunneridae</taxon>
        <taxon>Pentapetalae</taxon>
        <taxon>rosids</taxon>
        <taxon>fabids</taxon>
        <taxon>Cucurbitales</taxon>
        <taxon>Cucurbitaceae</taxon>
        <taxon>Cucurbiteae</taxon>
        <taxon>Cucurbita</taxon>
    </lineage>
</organism>
<keyword evidence="2" id="KW-1185">Reference proteome</keyword>
<evidence type="ECO:0000313" key="2">
    <source>
        <dbReference type="Proteomes" id="UP000685013"/>
    </source>
</evidence>
<protein>
    <submittedName>
        <fullName evidence="1">Uncharacterized protein</fullName>
    </submittedName>
</protein>
<gene>
    <name evidence="1" type="ORF">SDJN03_07721</name>
</gene>
<reference evidence="1 2" key="1">
    <citation type="journal article" date="2021" name="Hortic Res">
        <title>The domestication of Cucurbita argyrosperma as revealed by the genome of its wild relative.</title>
        <authorList>
            <person name="Barrera-Redondo J."/>
            <person name="Sanchez-de la Vega G."/>
            <person name="Aguirre-Liguori J.A."/>
            <person name="Castellanos-Morales G."/>
            <person name="Gutierrez-Guerrero Y.T."/>
            <person name="Aguirre-Dugua X."/>
            <person name="Aguirre-Planter E."/>
            <person name="Tenaillon M.I."/>
            <person name="Lira-Saade R."/>
            <person name="Eguiarte L.E."/>
        </authorList>
    </citation>
    <scope>NUCLEOTIDE SEQUENCE [LARGE SCALE GENOMIC DNA]</scope>
    <source>
        <strain evidence="1">JBR-2021</strain>
    </source>
</reference>
<feature type="non-terminal residue" evidence="1">
    <location>
        <position position="1"/>
    </location>
</feature>
<proteinExistence type="predicted"/>
<dbReference type="Proteomes" id="UP000685013">
    <property type="component" value="Chromosome 4"/>
</dbReference>
<dbReference type="EMBL" id="JAGKQH010000004">
    <property type="protein sequence ID" value="KAG6602488.1"/>
    <property type="molecule type" value="Genomic_DNA"/>
</dbReference>